<feature type="DNA-binding region" description="H-T-H motif" evidence="5">
    <location>
        <begin position="28"/>
        <end position="47"/>
    </location>
</feature>
<evidence type="ECO:0000256" key="2">
    <source>
        <dbReference type="ARBA" id="ARBA00023015"/>
    </source>
</evidence>
<dbReference type="InterPro" id="IPR009057">
    <property type="entry name" value="Homeodomain-like_sf"/>
</dbReference>
<dbReference type="Gene3D" id="1.10.357.10">
    <property type="entry name" value="Tetracycline Repressor, domain 2"/>
    <property type="match status" value="1"/>
</dbReference>
<dbReference type="InterPro" id="IPR001647">
    <property type="entry name" value="HTH_TetR"/>
</dbReference>
<feature type="domain" description="HTH tetR-type" evidence="6">
    <location>
        <begin position="5"/>
        <end position="65"/>
    </location>
</feature>
<keyword evidence="8" id="KW-1185">Reference proteome</keyword>
<evidence type="ECO:0000313" key="7">
    <source>
        <dbReference type="EMBL" id="KGR85481.1"/>
    </source>
</evidence>
<evidence type="ECO:0000259" key="6">
    <source>
        <dbReference type="PROSITE" id="PS50977"/>
    </source>
</evidence>
<dbReference type="STRING" id="1220589.CD32_09710"/>
<reference evidence="7 8" key="1">
    <citation type="submission" date="2014-02" db="EMBL/GenBank/DDBJ databases">
        <title>Draft genome sequence of Lysinibacillus odysseyi NBRC 100172.</title>
        <authorList>
            <person name="Zhang F."/>
            <person name="Wang G."/>
            <person name="Zhang L."/>
        </authorList>
    </citation>
    <scope>NUCLEOTIDE SEQUENCE [LARGE SCALE GENOMIC DNA]</scope>
    <source>
        <strain evidence="7 8">NBRC 100172</strain>
    </source>
</reference>
<dbReference type="PROSITE" id="PS50977">
    <property type="entry name" value="HTH_TETR_2"/>
    <property type="match status" value="1"/>
</dbReference>
<dbReference type="eggNOG" id="COG1309">
    <property type="taxonomic scope" value="Bacteria"/>
</dbReference>
<protein>
    <submittedName>
        <fullName evidence="7">TetR family transcriptional regulator</fullName>
    </submittedName>
</protein>
<dbReference type="SUPFAM" id="SSF46689">
    <property type="entry name" value="Homeodomain-like"/>
    <property type="match status" value="1"/>
</dbReference>
<dbReference type="GO" id="GO:0003677">
    <property type="term" value="F:DNA binding"/>
    <property type="evidence" value="ECO:0007669"/>
    <property type="project" value="UniProtKB-UniRule"/>
</dbReference>
<evidence type="ECO:0000256" key="1">
    <source>
        <dbReference type="ARBA" id="ARBA00022491"/>
    </source>
</evidence>
<dbReference type="PANTHER" id="PTHR43479">
    <property type="entry name" value="ACREF/ENVCD OPERON REPRESSOR-RELATED"/>
    <property type="match status" value="1"/>
</dbReference>
<evidence type="ECO:0000256" key="3">
    <source>
        <dbReference type="ARBA" id="ARBA00023125"/>
    </source>
</evidence>
<name>A0A0A3IL36_9BACI</name>
<organism evidence="7 8">
    <name type="scientific">Lysinibacillus odysseyi 34hs-1 = NBRC 100172</name>
    <dbReference type="NCBI Taxonomy" id="1220589"/>
    <lineage>
        <taxon>Bacteria</taxon>
        <taxon>Bacillati</taxon>
        <taxon>Bacillota</taxon>
        <taxon>Bacilli</taxon>
        <taxon>Bacillales</taxon>
        <taxon>Bacillaceae</taxon>
        <taxon>Lysinibacillus</taxon>
    </lineage>
</organism>
<dbReference type="OrthoDB" id="9814200at2"/>
<dbReference type="Gene3D" id="1.10.10.60">
    <property type="entry name" value="Homeodomain-like"/>
    <property type="match status" value="1"/>
</dbReference>
<dbReference type="FunFam" id="1.10.10.60:FF:000141">
    <property type="entry name" value="TetR family transcriptional regulator"/>
    <property type="match status" value="1"/>
</dbReference>
<dbReference type="Proteomes" id="UP000030437">
    <property type="component" value="Unassembled WGS sequence"/>
</dbReference>
<gene>
    <name evidence="7" type="ORF">CD32_09710</name>
</gene>
<dbReference type="AlphaFoldDB" id="A0A0A3IL36"/>
<dbReference type="PRINTS" id="PR00455">
    <property type="entry name" value="HTHTETR"/>
</dbReference>
<proteinExistence type="predicted"/>
<sequence>MRNREETYGLIVETAYKMFAENGFDKTSLAMIAKEVGISKPAIYYYFDSKEKLIDFLFDEICKEIMDQYAFTVEDLTVNNFEQYLLTIGFQMIEEQEKDVHFNKIFNEYILLATRKERYMKQLNKIQKGYFESFSMLMNHGVTIGAINQENVESKSNMLAMVIDNIGNFILTGLELDYKGIWKEAVKSVLLSVRND</sequence>
<dbReference type="RefSeq" id="WP_036153932.1">
    <property type="nucleotide sequence ID" value="NZ_AVCX01000007.1"/>
</dbReference>
<dbReference type="InterPro" id="IPR023772">
    <property type="entry name" value="DNA-bd_HTH_TetR-type_CS"/>
</dbReference>
<evidence type="ECO:0000256" key="4">
    <source>
        <dbReference type="ARBA" id="ARBA00023163"/>
    </source>
</evidence>
<accession>A0A0A3IL36</accession>
<evidence type="ECO:0000313" key="8">
    <source>
        <dbReference type="Proteomes" id="UP000030437"/>
    </source>
</evidence>
<dbReference type="Pfam" id="PF00440">
    <property type="entry name" value="TetR_N"/>
    <property type="match status" value="1"/>
</dbReference>
<comment type="caution">
    <text evidence="7">The sequence shown here is derived from an EMBL/GenBank/DDBJ whole genome shotgun (WGS) entry which is preliminary data.</text>
</comment>
<dbReference type="PROSITE" id="PS01081">
    <property type="entry name" value="HTH_TETR_1"/>
    <property type="match status" value="1"/>
</dbReference>
<keyword evidence="3 5" id="KW-0238">DNA-binding</keyword>
<keyword evidence="4" id="KW-0804">Transcription</keyword>
<dbReference type="EMBL" id="JPVP01000054">
    <property type="protein sequence ID" value="KGR85481.1"/>
    <property type="molecule type" value="Genomic_DNA"/>
</dbReference>
<dbReference type="GO" id="GO:0045892">
    <property type="term" value="P:negative regulation of DNA-templated transcription"/>
    <property type="evidence" value="ECO:0007669"/>
    <property type="project" value="UniProtKB-ARBA"/>
</dbReference>
<dbReference type="InterPro" id="IPR050624">
    <property type="entry name" value="HTH-type_Tx_Regulator"/>
</dbReference>
<keyword evidence="2" id="KW-0805">Transcription regulation</keyword>
<evidence type="ECO:0000256" key="5">
    <source>
        <dbReference type="PROSITE-ProRule" id="PRU00335"/>
    </source>
</evidence>
<dbReference type="PANTHER" id="PTHR43479:SF11">
    <property type="entry name" value="ACREF_ENVCD OPERON REPRESSOR-RELATED"/>
    <property type="match status" value="1"/>
</dbReference>
<keyword evidence="1" id="KW-0678">Repressor</keyword>